<dbReference type="InterPro" id="IPR016035">
    <property type="entry name" value="Acyl_Trfase/lysoPLipase"/>
</dbReference>
<dbReference type="OMA" id="AANYNCP"/>
<dbReference type="Proteomes" id="UP000005203">
    <property type="component" value="Linkage group LG5"/>
</dbReference>
<name>A0A7M7LP62_APIME</name>
<evidence type="ECO:0000313" key="3">
    <source>
        <dbReference type="Proteomes" id="UP000005203"/>
    </source>
</evidence>
<accession>A0A8B6Z474</accession>
<organism evidence="2">
    <name type="scientific">Apis mellifera</name>
    <name type="common">Honeybee</name>
    <dbReference type="NCBI Taxonomy" id="7460"/>
    <lineage>
        <taxon>Eukaryota</taxon>
        <taxon>Metazoa</taxon>
        <taxon>Ecdysozoa</taxon>
        <taxon>Arthropoda</taxon>
        <taxon>Hexapoda</taxon>
        <taxon>Insecta</taxon>
        <taxon>Pterygota</taxon>
        <taxon>Neoptera</taxon>
        <taxon>Endopterygota</taxon>
        <taxon>Hymenoptera</taxon>
        <taxon>Apocrita</taxon>
        <taxon>Aculeata</taxon>
        <taxon>Apoidea</taxon>
        <taxon>Anthophila</taxon>
        <taxon>Apidae</taxon>
        <taxon>Apis</taxon>
    </lineage>
</organism>
<dbReference type="KEGG" id="ame:412286"/>
<evidence type="ECO:0000259" key="1">
    <source>
        <dbReference type="SMART" id="SM00827"/>
    </source>
</evidence>
<reference evidence="4" key="2">
    <citation type="submission" date="2025-04" db="UniProtKB">
        <authorList>
            <consortium name="RefSeq"/>
        </authorList>
    </citation>
    <scope>IDENTIFICATION</scope>
    <source>
        <strain evidence="4">DH4</strain>
        <tissue evidence="4">Whole body</tissue>
    </source>
</reference>
<feature type="domain" description="Malonyl-CoA:ACP transacylase (MAT)" evidence="1">
    <location>
        <begin position="108"/>
        <end position="396"/>
    </location>
</feature>
<dbReference type="InterPro" id="IPR052760">
    <property type="entry name" value="Mitochondrial_malonyltrans"/>
</dbReference>
<gene>
    <name evidence="2" type="primary">412286</name>
    <name evidence="4" type="synonym">LOC412286</name>
</gene>
<dbReference type="Gene3D" id="3.40.366.10">
    <property type="entry name" value="Malonyl-Coenzyme A Acyl Carrier Protein, domain 2"/>
    <property type="match status" value="1"/>
</dbReference>
<accession>A0A7M7LP62</accession>
<dbReference type="RefSeq" id="XP_006567671.1">
    <property type="nucleotide sequence ID" value="XM_006567608.3"/>
</dbReference>
<keyword evidence="3" id="KW-1185">Reference proteome</keyword>
<dbReference type="EnsemblMetazoa" id="XM_006567608">
    <property type="protein sequence ID" value="XP_006567671"/>
    <property type="gene ID" value="LOC412286"/>
</dbReference>
<dbReference type="PANTHER" id="PTHR47170:SF2">
    <property type="entry name" value="MALONYL-COA:ACP TRANSACYLASE (MAT) DOMAIN-CONTAINING PROTEIN"/>
    <property type="match status" value="1"/>
</dbReference>
<dbReference type="OrthoDB" id="2020758at2759"/>
<dbReference type="Pfam" id="PF00698">
    <property type="entry name" value="Acyl_transf_1"/>
    <property type="match status" value="1"/>
</dbReference>
<reference evidence="2" key="1">
    <citation type="submission" date="2021-01" db="UniProtKB">
        <authorList>
            <consortium name="EnsemblMetazoa"/>
        </authorList>
    </citation>
    <scope>IDENTIFICATION</scope>
    <source>
        <strain evidence="2">DH4</strain>
    </source>
</reference>
<dbReference type="SMART" id="SM00827">
    <property type="entry name" value="PKS_AT"/>
    <property type="match status" value="1"/>
</dbReference>
<evidence type="ECO:0000313" key="4">
    <source>
        <dbReference type="RefSeq" id="XP_006567671.1"/>
    </source>
</evidence>
<dbReference type="InterPro" id="IPR014043">
    <property type="entry name" value="Acyl_transferase_dom"/>
</dbReference>
<sequence length="414" mass="47014">MFQQLLFKKIFSYGPKYYWLNRINQISNDSIKDGNNKDGNCEPKTNVFEKVPLQNSYNKQEVLHLLEEAATFEDAKDKNWMTTPYPKDISIKKETEPSINPKTTSILLFPGQGTIKVGMIKKYLRYSGTKELFEIANEIINYNLLKLCLDGAQEKLNRTEFNQAATVVSSLAALEKIKEEKPHVFESCVATAGYSVGEITALILSGILTFEDGIRLAWTRGKAMQYAADKVPQGMLSIICTPKTKLSQVCQEAKNWAMNIGIEKPICRIAIFLCTERKIIAGNIEALEYIEKNKTEFNLENVSRLPVSGAFHTPLMEPALKSVSEMLKSITINEPRCKVYSNYKGYPYSNLRYVKKYILKQIVSPVKWEQCLQNIYNRPKGTSFPETYDIGSEGRMRTILKLINAKASRSCTVI</sequence>
<dbReference type="Gene3D" id="3.30.70.250">
    <property type="entry name" value="Malonyl-CoA ACP transacylase, ACP-binding"/>
    <property type="match status" value="1"/>
</dbReference>
<dbReference type="InterPro" id="IPR001227">
    <property type="entry name" value="Ac_transferase_dom_sf"/>
</dbReference>
<proteinExistence type="predicted"/>
<protein>
    <submittedName>
        <fullName evidence="4">Probable malonyl-CoA-acyl carrier protein transacylase, mitochondrial</fullName>
    </submittedName>
</protein>
<dbReference type="PANTHER" id="PTHR47170">
    <property type="entry name" value="MALONYL-COA ACP TRANSACYLASE, ACP-BINDING"/>
    <property type="match status" value="1"/>
</dbReference>
<dbReference type="AlphaFoldDB" id="A0A7M7LP62"/>
<dbReference type="GO" id="GO:0016740">
    <property type="term" value="F:transferase activity"/>
    <property type="evidence" value="ECO:0007669"/>
    <property type="project" value="InterPro"/>
</dbReference>
<dbReference type="SUPFAM" id="SSF52151">
    <property type="entry name" value="FabD/lysophospholipase-like"/>
    <property type="match status" value="1"/>
</dbReference>
<evidence type="ECO:0000313" key="2">
    <source>
        <dbReference type="EnsemblMetazoa" id="XP_006567671"/>
    </source>
</evidence>